<dbReference type="Proteomes" id="UP000001882">
    <property type="component" value="Chromosome"/>
</dbReference>
<accession>D1Z076</accession>
<reference evidence="1 2" key="1">
    <citation type="journal article" date="2007" name="Appl. Environ. Microbiol.">
        <title>Isolation of key methanogens for global methane emission from rice paddy fields: a novel isolate affiliated with the clone cluster rice cluster I.</title>
        <authorList>
            <person name="Sakai S."/>
            <person name="Imachi H."/>
            <person name="Sekiguchi Y."/>
            <person name="Ohashi A."/>
            <person name="Harada H."/>
            <person name="Kamagata Y."/>
        </authorList>
    </citation>
    <scope>NUCLEOTIDE SEQUENCE [LARGE SCALE GENOMIC DNA]</scope>
    <source>
        <strain evidence="2">DSM 17711 / JCM 13418 / NBRC 101707 / SANAE</strain>
    </source>
</reference>
<gene>
    <name evidence="1" type="ordered locus">MCP_2026</name>
</gene>
<name>D1Z076_METPS</name>
<reference evidence="1 2" key="2">
    <citation type="journal article" date="2008" name="Int. J. Syst. Evol. Microbiol.">
        <title>Methanocella paludicola gen. nov., sp. nov., a methane-producing archaeon, the first isolate of the lineage 'Rice Cluster I', and proposal of the new archaeal order Methanocellales ord. nov.</title>
        <authorList>
            <person name="Sakai S."/>
            <person name="Imachi H."/>
            <person name="Hanada S."/>
            <person name="Ohashi A."/>
            <person name="Harada H."/>
            <person name="Kamagata Y."/>
        </authorList>
    </citation>
    <scope>NUCLEOTIDE SEQUENCE [LARGE SCALE GENOMIC DNA]</scope>
    <source>
        <strain evidence="2">DSM 17711 / JCM 13418 / NBRC 101707 / SANAE</strain>
    </source>
</reference>
<sequence length="238" mass="26377">MLSDLNNDFIAQGKFLFPPSDALLMNALLSNLSRTLTLLALFAIISVTMPPAMAHNPIFGQDNHDLSTAVRIPDANISYAMYGYLDAPGEAQFYYMDISSPVSLMTQMNVPKNDVYANFRPSYAIIGPGITTHDPIPFEVPAGNGSLLINASRQEPRSEFYEPFSGITYNNSAKTYTDITVPGRYYIAIFDGSHKKGDYFLATGELESFSIWDLPSVIWKVIQLRLGWLDHSKEAAST</sequence>
<dbReference type="AlphaFoldDB" id="D1Z076"/>
<dbReference type="InParanoid" id="D1Z076"/>
<dbReference type="KEGG" id="mpd:MCP_2026"/>
<protein>
    <submittedName>
        <fullName evidence="1">Uncharacterized protein</fullName>
    </submittedName>
</protein>
<dbReference type="EMBL" id="AP011532">
    <property type="protein sequence ID" value="BAI62098.1"/>
    <property type="molecule type" value="Genomic_DNA"/>
</dbReference>
<proteinExistence type="predicted"/>
<organism evidence="1 2">
    <name type="scientific">Methanocella paludicola (strain DSM 17711 / JCM 13418 / NBRC 101707 / SANAE)</name>
    <dbReference type="NCBI Taxonomy" id="304371"/>
    <lineage>
        <taxon>Archaea</taxon>
        <taxon>Methanobacteriati</taxon>
        <taxon>Methanobacteriota</taxon>
        <taxon>Stenosarchaea group</taxon>
        <taxon>Methanomicrobia</taxon>
        <taxon>Methanocellales</taxon>
        <taxon>Methanocellaceae</taxon>
        <taxon>Methanocella</taxon>
    </lineage>
</organism>
<reference evidence="2" key="3">
    <citation type="journal article" date="2011" name="PLoS ONE">
        <title>Genome sequence of a mesophilic hydrogenotrophic methanogen Methanocella paludicola, the first cultivated representative of the order Methanocellales.</title>
        <authorList>
            <person name="Sakai S."/>
            <person name="Takaki Y."/>
            <person name="Shimamura S."/>
            <person name="Sekine M."/>
            <person name="Tajima T."/>
            <person name="Kosugi H."/>
            <person name="Ichikawa N."/>
            <person name="Tasumi E."/>
            <person name="Hiraki A.T."/>
            <person name="Shimizu A."/>
            <person name="Kato Y."/>
            <person name="Nishiko R."/>
            <person name="Mori K."/>
            <person name="Fujita N."/>
            <person name="Imachi H."/>
            <person name="Takai K."/>
        </authorList>
    </citation>
    <scope>NUCLEOTIDE SEQUENCE [LARGE SCALE GENOMIC DNA]</scope>
    <source>
        <strain evidence="2">DSM 17711 / JCM 13418 / NBRC 101707 / SANAE</strain>
    </source>
</reference>
<evidence type="ECO:0000313" key="1">
    <source>
        <dbReference type="EMBL" id="BAI62098.1"/>
    </source>
</evidence>
<keyword evidence="2" id="KW-1185">Reference proteome</keyword>
<evidence type="ECO:0000313" key="2">
    <source>
        <dbReference type="Proteomes" id="UP000001882"/>
    </source>
</evidence>
<dbReference type="eggNOG" id="arCOG03622">
    <property type="taxonomic scope" value="Archaea"/>
</dbReference>